<name>A0ABP6WQD0_9PSEU</name>
<accession>A0ABP6WQD0</accession>
<proteinExistence type="predicted"/>
<dbReference type="EMBL" id="BAAAZN010000008">
    <property type="protein sequence ID" value="GAA3554038.1"/>
    <property type="molecule type" value="Genomic_DNA"/>
</dbReference>
<protein>
    <submittedName>
        <fullName evidence="1">Glycosyltransferase</fullName>
    </submittedName>
</protein>
<keyword evidence="2" id="KW-1185">Reference proteome</keyword>
<gene>
    <name evidence="1" type="ORF">GCM10022222_42130</name>
</gene>
<comment type="caution">
    <text evidence="1">The sequence shown here is derived from an EMBL/GenBank/DDBJ whole genome shotgun (WGS) entry which is preliminary data.</text>
</comment>
<evidence type="ECO:0000313" key="2">
    <source>
        <dbReference type="Proteomes" id="UP001500689"/>
    </source>
</evidence>
<organism evidence="1 2">
    <name type="scientific">Amycolatopsis ultiminotia</name>
    <dbReference type="NCBI Taxonomy" id="543629"/>
    <lineage>
        <taxon>Bacteria</taxon>
        <taxon>Bacillati</taxon>
        <taxon>Actinomycetota</taxon>
        <taxon>Actinomycetes</taxon>
        <taxon>Pseudonocardiales</taxon>
        <taxon>Pseudonocardiaceae</taxon>
        <taxon>Amycolatopsis</taxon>
    </lineage>
</organism>
<dbReference type="InterPro" id="IPR029044">
    <property type="entry name" value="Nucleotide-diphossugar_trans"/>
</dbReference>
<evidence type="ECO:0000313" key="1">
    <source>
        <dbReference type="EMBL" id="GAA3554038.1"/>
    </source>
</evidence>
<dbReference type="Gene3D" id="3.90.550.10">
    <property type="entry name" value="Spore Coat Polysaccharide Biosynthesis Protein SpsA, Chain A"/>
    <property type="match status" value="1"/>
</dbReference>
<dbReference type="SUPFAM" id="SSF53448">
    <property type="entry name" value="Nucleotide-diphospho-sugar transferases"/>
    <property type="match status" value="1"/>
</dbReference>
<sequence length="247" mass="26001">MVVANGCSDRTAQTARAAAGPGDLVLDTALPGKANALNLGDGSCTTFPRAYVDADVTIDAGGLLRLGESLAESGALLAVPGLQLRTAEASWLVRRYLAAWQQLPGVRHNGAGRGVYVLSEAGHALTFPLPQGLIADDGYVERRIGAARRVLVPEVTVTVTPVRTIRAMVRRRIRVGAGNRQLTELGLPAENGTAGLGVLVRLTREGTVRPLDAAVFAAVSLAARVLDTLRRTRGRSVSWGTERGPVR</sequence>
<dbReference type="Proteomes" id="UP001500689">
    <property type="component" value="Unassembled WGS sequence"/>
</dbReference>
<reference evidence="2" key="1">
    <citation type="journal article" date="2019" name="Int. J. Syst. Evol. Microbiol.">
        <title>The Global Catalogue of Microorganisms (GCM) 10K type strain sequencing project: providing services to taxonomists for standard genome sequencing and annotation.</title>
        <authorList>
            <consortium name="The Broad Institute Genomics Platform"/>
            <consortium name="The Broad Institute Genome Sequencing Center for Infectious Disease"/>
            <person name="Wu L."/>
            <person name="Ma J."/>
        </authorList>
    </citation>
    <scope>NUCLEOTIDE SEQUENCE [LARGE SCALE GENOMIC DNA]</scope>
    <source>
        <strain evidence="2">JCM 16898</strain>
    </source>
</reference>